<comment type="caution">
    <text evidence="1">The sequence shown here is derived from an EMBL/GenBank/DDBJ whole genome shotgun (WGS) entry which is preliminary data.</text>
</comment>
<evidence type="ECO:0000313" key="2">
    <source>
        <dbReference type="Proteomes" id="UP000654918"/>
    </source>
</evidence>
<dbReference type="AlphaFoldDB" id="A0A8H6KI17"/>
<proteinExistence type="predicted"/>
<evidence type="ECO:0000313" key="1">
    <source>
        <dbReference type="EMBL" id="KAF6831435.1"/>
    </source>
</evidence>
<reference evidence="1" key="1">
    <citation type="journal article" date="2020" name="Phytopathology">
        <title>Genome Sequence Resources of Colletotrichum truncatum, C. plurivorum, C. musicola, and C. sojae: Four Species Pathogenic to Soybean (Glycine max).</title>
        <authorList>
            <person name="Rogerio F."/>
            <person name="Boufleur T.R."/>
            <person name="Ciampi-Guillardi M."/>
            <person name="Sukno S.A."/>
            <person name="Thon M.R."/>
            <person name="Massola Junior N.S."/>
            <person name="Baroncelli R."/>
        </authorList>
    </citation>
    <scope>NUCLEOTIDE SEQUENCE</scope>
    <source>
        <strain evidence="1">LFN00145</strain>
    </source>
</reference>
<protein>
    <recommendedName>
        <fullName evidence="3">F-box domain-containing protein</fullName>
    </recommendedName>
</protein>
<organism evidence="1 2">
    <name type="scientific">Colletotrichum plurivorum</name>
    <dbReference type="NCBI Taxonomy" id="2175906"/>
    <lineage>
        <taxon>Eukaryota</taxon>
        <taxon>Fungi</taxon>
        <taxon>Dikarya</taxon>
        <taxon>Ascomycota</taxon>
        <taxon>Pezizomycotina</taxon>
        <taxon>Sordariomycetes</taxon>
        <taxon>Hypocreomycetidae</taxon>
        <taxon>Glomerellales</taxon>
        <taxon>Glomerellaceae</taxon>
        <taxon>Colletotrichum</taxon>
        <taxon>Colletotrichum orchidearum species complex</taxon>
    </lineage>
</organism>
<gene>
    <name evidence="1" type="ORF">CPLU01_06720</name>
</gene>
<dbReference type="InterPro" id="IPR032675">
    <property type="entry name" value="LRR_dom_sf"/>
</dbReference>
<keyword evidence="2" id="KW-1185">Reference proteome</keyword>
<name>A0A8H6KI17_9PEZI</name>
<sequence length="446" mass="50412">MFPLLNLPTPVIEDIIKFLCPHCYTTARENRWTCHCAYCHGHDCVWEPEKRAALASLCQTNKLLNFIATPFLYHSPTHRSNAHCLLRTVYGSRRDLARHVKTVHLAGPEGYFDSQFPDEIELFKNARAHIGVDPDPDASEHGDQIPFFLGLLLATCTGIEELCIPAYFDEPLAPYSGPGSLSRLETLGVVYQEEGGFDTDHLRDVFSAATNLRTFRAWGLSRVTPGSNLGSLRELRLFKSVVQAEDLSLLLERCPQLERFTYFTGDPIITDEGPPSPREIQDIILQKVPQLTDLELTTWENLWFDDLTDDDVLRDLKGLERLREVRLDPDFLIPTANDPERREWVVWADRSQAPVLSRPCVEPEVLVNLLPVSIRKLQIGMPDTEGSTNVLPLVPAIRKLGQVCKETFPKLVAVEFSGLGDDEEQVRKLFEERGVTFLVSKASDHV</sequence>
<evidence type="ECO:0008006" key="3">
    <source>
        <dbReference type="Google" id="ProtNLM"/>
    </source>
</evidence>
<dbReference type="Gene3D" id="3.80.10.10">
    <property type="entry name" value="Ribonuclease Inhibitor"/>
    <property type="match status" value="1"/>
</dbReference>
<dbReference type="EMBL" id="WIGO01000081">
    <property type="protein sequence ID" value="KAF6831435.1"/>
    <property type="molecule type" value="Genomic_DNA"/>
</dbReference>
<accession>A0A8H6KI17</accession>
<dbReference type="Proteomes" id="UP000654918">
    <property type="component" value="Unassembled WGS sequence"/>
</dbReference>